<proteinExistence type="inferred from homology"/>
<dbReference type="InterPro" id="IPR011256">
    <property type="entry name" value="Reg_factor_effector_dom_sf"/>
</dbReference>
<dbReference type="Proteomes" id="UP001515480">
    <property type="component" value="Unassembled WGS sequence"/>
</dbReference>
<name>A0AB34K0H8_PRYPA</name>
<dbReference type="AlphaFoldDB" id="A0AB34K0H8"/>
<dbReference type="EMBL" id="JBGBPQ010000003">
    <property type="protein sequence ID" value="KAL1526837.1"/>
    <property type="molecule type" value="Genomic_DNA"/>
</dbReference>
<sequence length="208" mass="22965">MGMVLGRIAEEMPTHTVIYHAPTFEVRRYAPSVLAECRFDGKWGSSGNEGSPFMQLAKYIGVFGEAENQAANKIAMTAPVLVTPERIAMTAPVLVSQDGGSRGDTMAFVLPASKYQSVADAPTPTNPNITLRQLPERTQAVQTFTWSFRADRAQQHLAMLLSDLEKDGKYKPKRNEQGEVDWQAAGYNPPFAIPFMKRNEVLVSVMEA</sequence>
<dbReference type="SUPFAM" id="SSF55136">
    <property type="entry name" value="Probable bacterial effector-binding domain"/>
    <property type="match status" value="1"/>
</dbReference>
<protein>
    <recommendedName>
        <fullName evidence="4">Heme-binding protein 2</fullName>
    </recommendedName>
</protein>
<evidence type="ECO:0000313" key="2">
    <source>
        <dbReference type="EMBL" id="KAL1526837.1"/>
    </source>
</evidence>
<reference evidence="2 3" key="1">
    <citation type="journal article" date="2024" name="Science">
        <title>Giant polyketide synthase enzymes in the biosynthesis of giant marine polyether toxins.</title>
        <authorList>
            <person name="Fallon T.R."/>
            <person name="Shende V.V."/>
            <person name="Wierzbicki I.H."/>
            <person name="Pendleton A.L."/>
            <person name="Watervoot N.F."/>
            <person name="Auber R.P."/>
            <person name="Gonzalez D.J."/>
            <person name="Wisecaver J.H."/>
            <person name="Moore B.S."/>
        </authorList>
    </citation>
    <scope>NUCLEOTIDE SEQUENCE [LARGE SCALE GENOMIC DNA]</scope>
    <source>
        <strain evidence="2 3">12B1</strain>
    </source>
</reference>
<dbReference type="Pfam" id="PF04832">
    <property type="entry name" value="SOUL"/>
    <property type="match status" value="1"/>
</dbReference>
<keyword evidence="3" id="KW-1185">Reference proteome</keyword>
<dbReference type="Gene3D" id="3.20.80.10">
    <property type="entry name" value="Regulatory factor, effector binding domain"/>
    <property type="match status" value="1"/>
</dbReference>
<evidence type="ECO:0000256" key="1">
    <source>
        <dbReference type="ARBA" id="ARBA00009817"/>
    </source>
</evidence>
<comment type="similarity">
    <text evidence="1">Belongs to the HEBP family.</text>
</comment>
<gene>
    <name evidence="2" type="ORF">AB1Y20_015529</name>
</gene>
<evidence type="ECO:0000313" key="3">
    <source>
        <dbReference type="Proteomes" id="UP001515480"/>
    </source>
</evidence>
<evidence type="ECO:0008006" key="4">
    <source>
        <dbReference type="Google" id="ProtNLM"/>
    </source>
</evidence>
<dbReference type="InterPro" id="IPR006917">
    <property type="entry name" value="SOUL_heme-bd"/>
</dbReference>
<dbReference type="PANTHER" id="PTHR11220">
    <property type="entry name" value="HEME-BINDING PROTEIN-RELATED"/>
    <property type="match status" value="1"/>
</dbReference>
<dbReference type="PANTHER" id="PTHR11220:SF58">
    <property type="entry name" value="SOUL HEME-BINDING FAMILY PROTEIN"/>
    <property type="match status" value="1"/>
</dbReference>
<organism evidence="2 3">
    <name type="scientific">Prymnesium parvum</name>
    <name type="common">Toxic golden alga</name>
    <dbReference type="NCBI Taxonomy" id="97485"/>
    <lineage>
        <taxon>Eukaryota</taxon>
        <taxon>Haptista</taxon>
        <taxon>Haptophyta</taxon>
        <taxon>Prymnesiophyceae</taxon>
        <taxon>Prymnesiales</taxon>
        <taxon>Prymnesiaceae</taxon>
        <taxon>Prymnesium</taxon>
    </lineage>
</organism>
<comment type="caution">
    <text evidence="2">The sequence shown here is derived from an EMBL/GenBank/DDBJ whole genome shotgun (WGS) entry which is preliminary data.</text>
</comment>
<accession>A0AB34K0H8</accession>